<dbReference type="Pfam" id="PF01494">
    <property type="entry name" value="FAD_binding_3"/>
    <property type="match status" value="1"/>
</dbReference>
<sequence length="428" mass="46600">MKILILGGGICGLSTYLALKQRLPGATINLYESHTSTTLGIGGGLGLAPNGLRALHSLDTKIPESIAARGFGCDRILFRNAAGRKLGTMISGTKERYGFEQQFLARSEVYAAVLERVEDKSGIVWGRKVQAVKEDGKRVVVTFEDGTTEEAHLVLGCDGVRSVTRQAVVNGAEAEYQGLTGTGGFLSTASLPQKLQDALKTEAVTMTFGPDGFFGYSLCNADGSQVQWWSTFEAASPLPRDMPVSEIRESLLRRHGEWKSPHDTSEHPVFSSIIKQACGSSDSATAAEQGVLVLPVYVISRLSTWGSESGRILLLGDAAHTMPPDTGQGVSCAAEDAIAIAMLLENAGENVDFRKLKEDYETLRMPRIHKILDIAKRMGDQKKKLSAVQELMRDVAMWVMCKLPEGTVSERFAYDVQMEVEKLLEKRK</sequence>
<proteinExistence type="inferred from homology"/>
<evidence type="ECO:0000256" key="1">
    <source>
        <dbReference type="ARBA" id="ARBA00007992"/>
    </source>
</evidence>
<evidence type="ECO:0000313" key="8">
    <source>
        <dbReference type="Proteomes" id="UP000018144"/>
    </source>
</evidence>
<keyword evidence="5" id="KW-0503">Monooxygenase</keyword>
<gene>
    <name evidence="7" type="ORF">PCON_01096</name>
</gene>
<comment type="similarity">
    <text evidence="1">Belongs to the paxM FAD-dependent monooxygenase family.</text>
</comment>
<evidence type="ECO:0000256" key="4">
    <source>
        <dbReference type="ARBA" id="ARBA00023002"/>
    </source>
</evidence>
<dbReference type="PANTHER" id="PTHR13789:SF309">
    <property type="entry name" value="PUTATIVE (AFU_ORTHOLOGUE AFUA_6G14510)-RELATED"/>
    <property type="match status" value="1"/>
</dbReference>
<dbReference type="InterPro" id="IPR036188">
    <property type="entry name" value="FAD/NAD-bd_sf"/>
</dbReference>
<evidence type="ECO:0000259" key="6">
    <source>
        <dbReference type="Pfam" id="PF01494"/>
    </source>
</evidence>
<dbReference type="EMBL" id="HF936056">
    <property type="protein sequence ID" value="CCX33415.1"/>
    <property type="molecule type" value="Genomic_DNA"/>
</dbReference>
<dbReference type="Proteomes" id="UP000018144">
    <property type="component" value="Unassembled WGS sequence"/>
</dbReference>
<evidence type="ECO:0000256" key="2">
    <source>
        <dbReference type="ARBA" id="ARBA00022630"/>
    </source>
</evidence>
<keyword evidence="2" id="KW-0285">Flavoprotein</keyword>
<dbReference type="InterPro" id="IPR002938">
    <property type="entry name" value="FAD-bd"/>
</dbReference>
<keyword evidence="4" id="KW-0560">Oxidoreductase</keyword>
<protein>
    <submittedName>
        <fullName evidence="7">Similar to Zeaxanthin epoxidase, chloroplastic acc. no. P93236</fullName>
    </submittedName>
</protein>
<accession>U4LU59</accession>
<dbReference type="PANTHER" id="PTHR13789">
    <property type="entry name" value="MONOOXYGENASE"/>
    <property type="match status" value="1"/>
</dbReference>
<evidence type="ECO:0000313" key="7">
    <source>
        <dbReference type="EMBL" id="CCX33415.1"/>
    </source>
</evidence>
<dbReference type="STRING" id="1076935.U4LU59"/>
<dbReference type="GO" id="GO:0004497">
    <property type="term" value="F:monooxygenase activity"/>
    <property type="evidence" value="ECO:0007669"/>
    <property type="project" value="UniProtKB-KW"/>
</dbReference>
<dbReference type="GO" id="GO:0071949">
    <property type="term" value="F:FAD binding"/>
    <property type="evidence" value="ECO:0007669"/>
    <property type="project" value="InterPro"/>
</dbReference>
<evidence type="ECO:0000256" key="3">
    <source>
        <dbReference type="ARBA" id="ARBA00022827"/>
    </source>
</evidence>
<organism evidence="7 8">
    <name type="scientific">Pyronema omphalodes (strain CBS 100304)</name>
    <name type="common">Pyronema confluens</name>
    <dbReference type="NCBI Taxonomy" id="1076935"/>
    <lineage>
        <taxon>Eukaryota</taxon>
        <taxon>Fungi</taxon>
        <taxon>Dikarya</taxon>
        <taxon>Ascomycota</taxon>
        <taxon>Pezizomycotina</taxon>
        <taxon>Pezizomycetes</taxon>
        <taxon>Pezizales</taxon>
        <taxon>Pyronemataceae</taxon>
        <taxon>Pyronema</taxon>
    </lineage>
</organism>
<reference evidence="7 8" key="1">
    <citation type="journal article" date="2013" name="PLoS Genet.">
        <title>The genome and development-dependent transcriptomes of Pyronema confluens: a window into fungal evolution.</title>
        <authorList>
            <person name="Traeger S."/>
            <person name="Altegoer F."/>
            <person name="Freitag M."/>
            <person name="Gabaldon T."/>
            <person name="Kempken F."/>
            <person name="Kumar A."/>
            <person name="Marcet-Houben M."/>
            <person name="Poggeler S."/>
            <person name="Stajich J.E."/>
            <person name="Nowrousian M."/>
        </authorList>
    </citation>
    <scope>NUCLEOTIDE SEQUENCE [LARGE SCALE GENOMIC DNA]</scope>
    <source>
        <strain evidence="8">CBS 100304</strain>
        <tissue evidence="7">Vegetative mycelium</tissue>
    </source>
</reference>
<keyword evidence="3" id="KW-0274">FAD</keyword>
<keyword evidence="8" id="KW-1185">Reference proteome</keyword>
<dbReference type="OrthoDB" id="16820at2759"/>
<feature type="domain" description="FAD-binding" evidence="6">
    <location>
        <begin position="2"/>
        <end position="373"/>
    </location>
</feature>
<dbReference type="SUPFAM" id="SSF51905">
    <property type="entry name" value="FAD/NAD(P)-binding domain"/>
    <property type="match status" value="1"/>
</dbReference>
<evidence type="ECO:0000256" key="5">
    <source>
        <dbReference type="ARBA" id="ARBA00023033"/>
    </source>
</evidence>
<dbReference type="PRINTS" id="PR00420">
    <property type="entry name" value="RNGMNOXGNASE"/>
</dbReference>
<dbReference type="eggNOG" id="KOG2614">
    <property type="taxonomic scope" value="Eukaryota"/>
</dbReference>
<dbReference type="Gene3D" id="3.50.50.60">
    <property type="entry name" value="FAD/NAD(P)-binding domain"/>
    <property type="match status" value="1"/>
</dbReference>
<dbReference type="OMA" id="MWWSTYE"/>
<name>U4LU59_PYROM</name>
<dbReference type="InterPro" id="IPR050493">
    <property type="entry name" value="FAD-dep_Monooxygenase_BioMet"/>
</dbReference>
<dbReference type="AlphaFoldDB" id="U4LU59"/>